<name>A0ABY0ZHQ0_9PSED</name>
<dbReference type="Proteomes" id="UP000183915">
    <property type="component" value="Unassembled WGS sequence"/>
</dbReference>
<keyword evidence="2" id="KW-1185">Reference proteome</keyword>
<evidence type="ECO:0000313" key="2">
    <source>
        <dbReference type="Proteomes" id="UP000183915"/>
    </source>
</evidence>
<evidence type="ECO:0008006" key="3">
    <source>
        <dbReference type="Google" id="ProtNLM"/>
    </source>
</evidence>
<protein>
    <recommendedName>
        <fullName evidence="3">Metal ABC transporter ATPase</fullName>
    </recommendedName>
</protein>
<dbReference type="Pfam" id="PF20090">
    <property type="entry name" value="DUF6482"/>
    <property type="match status" value="1"/>
</dbReference>
<dbReference type="EMBL" id="FNTT01000002">
    <property type="protein sequence ID" value="SEE70189.1"/>
    <property type="molecule type" value="Genomic_DNA"/>
</dbReference>
<reference evidence="1 2" key="1">
    <citation type="submission" date="2016-10" db="EMBL/GenBank/DDBJ databases">
        <authorList>
            <person name="Varghese N."/>
            <person name="Submissions S."/>
        </authorList>
    </citation>
    <scope>NUCLEOTIDE SEQUENCE [LARGE SCALE GENOMIC DNA]</scope>
    <source>
        <strain evidence="1 2">BS3780</strain>
    </source>
</reference>
<comment type="caution">
    <text evidence="1">The sequence shown here is derived from an EMBL/GenBank/DDBJ whole genome shotgun (WGS) entry which is preliminary data.</text>
</comment>
<organism evidence="1 2">
    <name type="scientific">Pseudomonas kilonensis</name>
    <dbReference type="NCBI Taxonomy" id="132476"/>
    <lineage>
        <taxon>Bacteria</taxon>
        <taxon>Pseudomonadati</taxon>
        <taxon>Pseudomonadota</taxon>
        <taxon>Gammaproteobacteria</taxon>
        <taxon>Pseudomonadales</taxon>
        <taxon>Pseudomonadaceae</taxon>
        <taxon>Pseudomonas</taxon>
    </lineage>
</organism>
<evidence type="ECO:0000313" key="1">
    <source>
        <dbReference type="EMBL" id="SEE70189.1"/>
    </source>
</evidence>
<sequence length="124" mass="14005">MSSEAFYDGIAVDAGPDPLRKRAMNLQALTELAVEGRVRELELLSLEGGIYVLRARLDGGLRTLLDESGKTLHIRSTTHLRELLRFVPRLPCTLVQQVVHDEMCGQREGPIEPLRMPLFLDEPW</sequence>
<proteinExistence type="predicted"/>
<dbReference type="InterPro" id="IPR045508">
    <property type="entry name" value="DUF6482"/>
</dbReference>
<accession>A0ABY0ZHQ0</accession>
<gene>
    <name evidence="1" type="ORF">SAMN04490188_5221</name>
</gene>